<evidence type="ECO:0000256" key="3">
    <source>
        <dbReference type="ARBA" id="ARBA00023002"/>
    </source>
</evidence>
<dbReference type="InterPro" id="IPR006620">
    <property type="entry name" value="Pro_4_hyd_alph"/>
</dbReference>
<keyword evidence="3" id="KW-0560">Oxidoreductase</keyword>
<dbReference type="GO" id="GO:0051213">
    <property type="term" value="F:dioxygenase activity"/>
    <property type="evidence" value="ECO:0007669"/>
    <property type="project" value="UniProtKB-KW"/>
</dbReference>
<dbReference type="GO" id="GO:0005506">
    <property type="term" value="F:iron ion binding"/>
    <property type="evidence" value="ECO:0007669"/>
    <property type="project" value="InterPro"/>
</dbReference>
<comment type="caution">
    <text evidence="6">The sequence shown here is derived from an EMBL/GenBank/DDBJ whole genome shotgun (WGS) entry which is preliminary data.</text>
</comment>
<accession>A0A8H5FDA6</accession>
<feature type="compositionally biased region" description="Acidic residues" evidence="4">
    <location>
        <begin position="467"/>
        <end position="481"/>
    </location>
</feature>
<dbReference type="PANTHER" id="PTHR33099:SF14">
    <property type="entry name" value="PROLYL 4-HYDROXYLASE ALPHA SUBUNIT FE(2+) 2OG DIOXYGENASE DOMAIN-CONTAINING PROTEIN"/>
    <property type="match status" value="1"/>
</dbReference>
<dbReference type="OrthoDB" id="27483at2759"/>
<dbReference type="AlphaFoldDB" id="A0A8H5FDA6"/>
<dbReference type="InterPro" id="IPR044862">
    <property type="entry name" value="Pro_4_hyd_alph_FE2OG_OXY"/>
</dbReference>
<sequence length="546" mass="60815">MASQDSEDSSQEDYDAPEHVRQSILDSITHGSSTCCQAFEDGSQEQATLEDLRQSIVDTITPNYCHGGLLVDSSVSLFYKKGSSAGCLNFEGEPVKDEDILKLIEVCEPATFGRGNEDVLDESYRKAWKLDVSQFASQFDVVTSGVLDTVQEQLLLYESSTKTLEAYLYKLNIYGPGSFFKPHVDTPREAEMFATLVIVLPTVHTGGNLLLGENGSIADFNSAEQMYEEETETPRIAWAAFYSDIDHEVLPVEAGYRITLTYNLYIASPAEPRSSPLRTFPEFTNALEDFIKMPSLLPDGGLLGFGLMYKYPIEPHTGTKLTTFAGALKGNDALIRKACKMLGLEVTVKVLYTQSPRWDSGYQDHWISDVVQDENFGWEEDGLRKRFREADMERMITVTAPPQKYPEEESQVSPTVQALWVTPPARMVKHQLELQAYGNEHSITYMYGDLVLIAKLPPLKDRFKESGEEEPPLEIVTEEEDGGKTLKRKLTESGVDSDEDQLEEGSGSGSKAQLPSEGGKGSDGAREHKQARICEEEDGSEDEKHK</sequence>
<dbReference type="PANTHER" id="PTHR33099">
    <property type="entry name" value="FE2OG DIOXYGENASE DOMAIN-CONTAINING PROTEIN"/>
    <property type="match status" value="1"/>
</dbReference>
<dbReference type="GO" id="GO:0016705">
    <property type="term" value="F:oxidoreductase activity, acting on paired donors, with incorporation or reduction of molecular oxygen"/>
    <property type="evidence" value="ECO:0007669"/>
    <property type="project" value="InterPro"/>
</dbReference>
<keyword evidence="2" id="KW-0223">Dioxygenase</keyword>
<comment type="cofactor">
    <cofactor evidence="1">
        <name>L-ascorbate</name>
        <dbReference type="ChEBI" id="CHEBI:38290"/>
    </cofactor>
</comment>
<name>A0A8H5FDA6_9AGAR</name>
<evidence type="ECO:0000313" key="6">
    <source>
        <dbReference type="EMBL" id="KAF5332594.1"/>
    </source>
</evidence>
<dbReference type="GO" id="GO:0031418">
    <property type="term" value="F:L-ascorbic acid binding"/>
    <property type="evidence" value="ECO:0007669"/>
    <property type="project" value="InterPro"/>
</dbReference>
<protein>
    <recommendedName>
        <fullName evidence="5">Prolyl 4-hydroxylase alpha subunit domain-containing protein</fullName>
    </recommendedName>
</protein>
<dbReference type="EMBL" id="JAACJK010000110">
    <property type="protein sequence ID" value="KAF5332594.1"/>
    <property type="molecule type" value="Genomic_DNA"/>
</dbReference>
<evidence type="ECO:0000256" key="1">
    <source>
        <dbReference type="ARBA" id="ARBA00001961"/>
    </source>
</evidence>
<evidence type="ECO:0000256" key="2">
    <source>
        <dbReference type="ARBA" id="ARBA00022964"/>
    </source>
</evidence>
<organism evidence="6 7">
    <name type="scientific">Ephemerocybe angulata</name>
    <dbReference type="NCBI Taxonomy" id="980116"/>
    <lineage>
        <taxon>Eukaryota</taxon>
        <taxon>Fungi</taxon>
        <taxon>Dikarya</taxon>
        <taxon>Basidiomycota</taxon>
        <taxon>Agaricomycotina</taxon>
        <taxon>Agaricomycetes</taxon>
        <taxon>Agaricomycetidae</taxon>
        <taxon>Agaricales</taxon>
        <taxon>Agaricineae</taxon>
        <taxon>Psathyrellaceae</taxon>
        <taxon>Ephemerocybe</taxon>
    </lineage>
</organism>
<feature type="region of interest" description="Disordered" evidence="4">
    <location>
        <begin position="463"/>
        <end position="546"/>
    </location>
</feature>
<gene>
    <name evidence="6" type="ORF">D9611_005242</name>
</gene>
<evidence type="ECO:0000256" key="4">
    <source>
        <dbReference type="SAM" id="MobiDB-lite"/>
    </source>
</evidence>
<dbReference type="Pfam" id="PF13640">
    <property type="entry name" value="2OG-FeII_Oxy_3"/>
    <property type="match status" value="1"/>
</dbReference>
<feature type="domain" description="Prolyl 4-hydroxylase alpha subunit" evidence="5">
    <location>
        <begin position="87"/>
        <end position="265"/>
    </location>
</feature>
<reference evidence="6 7" key="1">
    <citation type="journal article" date="2020" name="ISME J.">
        <title>Uncovering the hidden diversity of litter-decomposition mechanisms in mushroom-forming fungi.</title>
        <authorList>
            <person name="Floudas D."/>
            <person name="Bentzer J."/>
            <person name="Ahren D."/>
            <person name="Johansson T."/>
            <person name="Persson P."/>
            <person name="Tunlid A."/>
        </authorList>
    </citation>
    <scope>NUCLEOTIDE SEQUENCE [LARGE SCALE GENOMIC DNA]</scope>
    <source>
        <strain evidence="6 7">CBS 175.51</strain>
    </source>
</reference>
<evidence type="ECO:0000313" key="7">
    <source>
        <dbReference type="Proteomes" id="UP000541558"/>
    </source>
</evidence>
<dbReference type="Gene3D" id="2.60.120.620">
    <property type="entry name" value="q2cbj1_9rhob like domain"/>
    <property type="match status" value="1"/>
</dbReference>
<evidence type="ECO:0000259" key="5">
    <source>
        <dbReference type="SMART" id="SM00702"/>
    </source>
</evidence>
<feature type="compositionally biased region" description="Acidic residues" evidence="4">
    <location>
        <begin position="535"/>
        <end position="546"/>
    </location>
</feature>
<proteinExistence type="predicted"/>
<keyword evidence="7" id="KW-1185">Reference proteome</keyword>
<feature type="compositionally biased region" description="Basic and acidic residues" evidence="4">
    <location>
        <begin position="523"/>
        <end position="534"/>
    </location>
</feature>
<dbReference type="SMART" id="SM00702">
    <property type="entry name" value="P4Hc"/>
    <property type="match status" value="1"/>
</dbReference>
<dbReference type="Proteomes" id="UP000541558">
    <property type="component" value="Unassembled WGS sequence"/>
</dbReference>